<sequence length="62" mass="7083">MVEVRTWRGSRALPKRLDKAILMGTEQEAAFSYVNQNLEYFKQVVEAGEVLICPPEEIEELG</sequence>
<proteinExistence type="predicted"/>
<gene>
    <name evidence="1" type="ORF">CDL15_Pgr001549</name>
</gene>
<organism evidence="1 2">
    <name type="scientific">Punica granatum</name>
    <name type="common">Pomegranate</name>
    <dbReference type="NCBI Taxonomy" id="22663"/>
    <lineage>
        <taxon>Eukaryota</taxon>
        <taxon>Viridiplantae</taxon>
        <taxon>Streptophyta</taxon>
        <taxon>Embryophyta</taxon>
        <taxon>Tracheophyta</taxon>
        <taxon>Spermatophyta</taxon>
        <taxon>Magnoliopsida</taxon>
        <taxon>eudicotyledons</taxon>
        <taxon>Gunneridae</taxon>
        <taxon>Pentapetalae</taxon>
        <taxon>rosids</taxon>
        <taxon>malvids</taxon>
        <taxon>Myrtales</taxon>
        <taxon>Lythraceae</taxon>
        <taxon>Punica</taxon>
    </lineage>
</organism>
<evidence type="ECO:0000313" key="1">
    <source>
        <dbReference type="EMBL" id="OWM79906.1"/>
    </source>
</evidence>
<dbReference type="AlphaFoldDB" id="A0A218X5C7"/>
<accession>A0A218X5C7</accession>
<dbReference type="EMBL" id="MTKT01002384">
    <property type="protein sequence ID" value="OWM79906.1"/>
    <property type="molecule type" value="Genomic_DNA"/>
</dbReference>
<dbReference type="Proteomes" id="UP000197138">
    <property type="component" value="Unassembled WGS sequence"/>
</dbReference>
<evidence type="ECO:0000313" key="2">
    <source>
        <dbReference type="Proteomes" id="UP000197138"/>
    </source>
</evidence>
<protein>
    <submittedName>
        <fullName evidence="1">Uncharacterized protein</fullName>
    </submittedName>
</protein>
<reference evidence="2" key="1">
    <citation type="journal article" date="2017" name="Plant J.">
        <title>The pomegranate (Punica granatum L.) genome and the genomics of punicalagin biosynthesis.</title>
        <authorList>
            <person name="Qin G."/>
            <person name="Xu C."/>
            <person name="Ming R."/>
            <person name="Tang H."/>
            <person name="Guyot R."/>
            <person name="Kramer E.M."/>
            <person name="Hu Y."/>
            <person name="Yi X."/>
            <person name="Qi Y."/>
            <person name="Xu X."/>
            <person name="Gao Z."/>
            <person name="Pan H."/>
            <person name="Jian J."/>
            <person name="Tian Y."/>
            <person name="Yue Z."/>
            <person name="Xu Y."/>
        </authorList>
    </citation>
    <scope>NUCLEOTIDE SEQUENCE [LARGE SCALE GENOMIC DNA]</scope>
    <source>
        <strain evidence="2">cv. Dabenzi</strain>
    </source>
</reference>
<comment type="caution">
    <text evidence="1">The sequence shown here is derived from an EMBL/GenBank/DDBJ whole genome shotgun (WGS) entry which is preliminary data.</text>
</comment>
<name>A0A218X5C7_PUNGR</name>